<sequence length="416" mass="44479">MNAARARLANVRKHVGKQQQKWQFECDVCDARGLPDGVRRAVIVWDRGRKAMMTHAADVRDGSARWDARLSQSVTLFRSAKTGALDAKLCRLQVYDADLMNAAQLSSGAGLLASLQLDLSEYGQRPVTGSIAQLTLQAHLGGKARQPHKPSSAQRPVMLQVNLRGHARLDDGADDDDADDDASSVHSGSTVTAPRDHASRSGYSQYGGNSSFDERDESGDERAVRRGVQIDGSQAHALPAWARVGGGKSLADAQARVLVLEQQLASAHAQVAALESTVGVLRHRLDVEVLEEIAGTLERGAAARPGDVARMYAEQLVATSERLEAIISADGPLEEGGSAAEREVVCLRRELARDKIRLAELAFERDEYKHVVSRLGVQGMAFSHEADRRHAGGGGGGRGLLGSLGLGLSSVLNGAR</sequence>
<dbReference type="EMBL" id="JAGTXO010000005">
    <property type="protein sequence ID" value="KAG8467724.1"/>
    <property type="molecule type" value="Genomic_DNA"/>
</dbReference>
<evidence type="ECO:0000313" key="5">
    <source>
        <dbReference type="Proteomes" id="UP000751190"/>
    </source>
</evidence>
<evidence type="ECO:0000256" key="1">
    <source>
        <dbReference type="SAM" id="Coils"/>
    </source>
</evidence>
<dbReference type="Pfam" id="PF10358">
    <property type="entry name" value="NT-C2"/>
    <property type="match status" value="1"/>
</dbReference>
<organism evidence="4 5">
    <name type="scientific">Diacronema lutheri</name>
    <name type="common">Unicellular marine alga</name>
    <name type="synonym">Monochrysis lutheri</name>
    <dbReference type="NCBI Taxonomy" id="2081491"/>
    <lineage>
        <taxon>Eukaryota</taxon>
        <taxon>Haptista</taxon>
        <taxon>Haptophyta</taxon>
        <taxon>Pavlovophyceae</taxon>
        <taxon>Pavlovales</taxon>
        <taxon>Pavlovaceae</taxon>
        <taxon>Diacronema</taxon>
    </lineage>
</organism>
<keyword evidence="5" id="KW-1185">Reference proteome</keyword>
<proteinExistence type="predicted"/>
<feature type="domain" description="C2 NT-type" evidence="3">
    <location>
        <begin position="12"/>
        <end position="163"/>
    </location>
</feature>
<evidence type="ECO:0000313" key="4">
    <source>
        <dbReference type="EMBL" id="KAG8467724.1"/>
    </source>
</evidence>
<accession>A0A8J6CCM7</accession>
<evidence type="ECO:0000256" key="2">
    <source>
        <dbReference type="SAM" id="MobiDB-lite"/>
    </source>
</evidence>
<evidence type="ECO:0000259" key="3">
    <source>
        <dbReference type="PROSITE" id="PS51840"/>
    </source>
</evidence>
<comment type="caution">
    <text evidence="4">The sequence shown here is derived from an EMBL/GenBank/DDBJ whole genome shotgun (WGS) entry which is preliminary data.</text>
</comment>
<dbReference type="Proteomes" id="UP000751190">
    <property type="component" value="Unassembled WGS sequence"/>
</dbReference>
<gene>
    <name evidence="4" type="ORF">KFE25_006776</name>
</gene>
<keyword evidence="1" id="KW-0175">Coiled coil</keyword>
<feature type="region of interest" description="Disordered" evidence="2">
    <location>
        <begin position="168"/>
        <end position="223"/>
    </location>
</feature>
<dbReference type="AlphaFoldDB" id="A0A8J6CCM7"/>
<reference evidence="4" key="1">
    <citation type="submission" date="2021-05" db="EMBL/GenBank/DDBJ databases">
        <title>The genome of the haptophyte Pavlova lutheri (Diacronema luteri, Pavlovales) - a model for lipid biosynthesis in eukaryotic algae.</title>
        <authorList>
            <person name="Hulatt C.J."/>
            <person name="Posewitz M.C."/>
        </authorList>
    </citation>
    <scope>NUCLEOTIDE SEQUENCE</scope>
    <source>
        <strain evidence="4">NIVA-4/92</strain>
    </source>
</reference>
<protein>
    <recommendedName>
        <fullName evidence="3">C2 NT-type domain-containing protein</fullName>
    </recommendedName>
</protein>
<dbReference type="PROSITE" id="PS51840">
    <property type="entry name" value="C2_NT"/>
    <property type="match status" value="1"/>
</dbReference>
<feature type="compositionally biased region" description="Polar residues" evidence="2">
    <location>
        <begin position="201"/>
        <end position="211"/>
    </location>
</feature>
<dbReference type="InterPro" id="IPR019448">
    <property type="entry name" value="NT-C2"/>
</dbReference>
<feature type="compositionally biased region" description="Acidic residues" evidence="2">
    <location>
        <begin position="172"/>
        <end position="182"/>
    </location>
</feature>
<dbReference type="OrthoDB" id="10475782at2759"/>
<name>A0A8J6CCM7_DIALT</name>
<feature type="coiled-coil region" evidence="1">
    <location>
        <begin position="250"/>
        <end position="277"/>
    </location>
</feature>